<accession>A0A1I5H5K5</accession>
<name>A0A1I5H5K5_9BACT</name>
<reference evidence="2" key="1">
    <citation type="submission" date="2016-10" db="EMBL/GenBank/DDBJ databases">
        <authorList>
            <person name="Varghese N."/>
            <person name="Submissions S."/>
        </authorList>
    </citation>
    <scope>NUCLEOTIDE SEQUENCE [LARGE SCALE GENOMIC DNA]</scope>
    <source>
        <strain evidence="2">DSM 15282</strain>
    </source>
</reference>
<protein>
    <submittedName>
        <fullName evidence="1">Uncharacterized protein</fullName>
    </submittedName>
</protein>
<keyword evidence="2" id="KW-1185">Reference proteome</keyword>
<gene>
    <name evidence="1" type="ORF">SAMN04488519_106282</name>
</gene>
<proteinExistence type="predicted"/>
<dbReference type="EMBL" id="FOVW01000006">
    <property type="protein sequence ID" value="SFO43111.1"/>
    <property type="molecule type" value="Genomic_DNA"/>
</dbReference>
<sequence length="174" mass="20381">MIKAFFSILMPLALLFATKEKTFLPEYIYVDGLAFRQQGLKGIFEKYGPTKSTETDYECGFHSNQEQGKSYYQLTYDQVTWIGNTEEGYIPELVVFDPEGKMKWTYYEEIEFSGKSTLQEVELFMEKKAEPIEINGRDDELLSSIKGRFTDADEGFFFLFREGKLIEFQYWSPC</sequence>
<dbReference type="STRING" id="226506.SAMN04488519_106282"/>
<evidence type="ECO:0000313" key="2">
    <source>
        <dbReference type="Proteomes" id="UP000199564"/>
    </source>
</evidence>
<dbReference type="Proteomes" id="UP000199564">
    <property type="component" value="Unassembled WGS sequence"/>
</dbReference>
<evidence type="ECO:0000313" key="1">
    <source>
        <dbReference type="EMBL" id="SFO43111.1"/>
    </source>
</evidence>
<dbReference type="AlphaFoldDB" id="A0A1I5H5K5"/>
<organism evidence="1 2">
    <name type="scientific">Algoriphagus ornithinivorans</name>
    <dbReference type="NCBI Taxonomy" id="226506"/>
    <lineage>
        <taxon>Bacteria</taxon>
        <taxon>Pseudomonadati</taxon>
        <taxon>Bacteroidota</taxon>
        <taxon>Cytophagia</taxon>
        <taxon>Cytophagales</taxon>
        <taxon>Cyclobacteriaceae</taxon>
        <taxon>Algoriphagus</taxon>
    </lineage>
</organism>